<dbReference type="InterPro" id="IPR011835">
    <property type="entry name" value="GS/SS"/>
</dbReference>
<feature type="domain" description="Starch synthase catalytic" evidence="10">
    <location>
        <begin position="2"/>
        <end position="232"/>
    </location>
</feature>
<organism evidence="11 12">
    <name type="scientific">Tenacibaculum vairaonense</name>
    <dbReference type="NCBI Taxonomy" id="3137860"/>
    <lineage>
        <taxon>Bacteria</taxon>
        <taxon>Pseudomonadati</taxon>
        <taxon>Bacteroidota</taxon>
        <taxon>Flavobacteriia</taxon>
        <taxon>Flavobacteriales</taxon>
        <taxon>Flavobacteriaceae</taxon>
        <taxon>Tenacibaculum</taxon>
    </lineage>
</organism>
<dbReference type="Pfam" id="PF00534">
    <property type="entry name" value="Glycos_transf_1"/>
    <property type="match status" value="1"/>
</dbReference>
<evidence type="ECO:0000256" key="1">
    <source>
        <dbReference type="ARBA" id="ARBA00001478"/>
    </source>
</evidence>
<feature type="binding site" evidence="8">
    <location>
        <position position="15"/>
    </location>
    <ligand>
        <name>ADP-alpha-D-glucose</name>
        <dbReference type="ChEBI" id="CHEBI:57498"/>
    </ligand>
</feature>
<dbReference type="RefSeq" id="WP_348738034.1">
    <property type="nucleotide sequence ID" value="NZ_CAXJRC010000011.1"/>
</dbReference>
<evidence type="ECO:0000259" key="9">
    <source>
        <dbReference type="Pfam" id="PF00534"/>
    </source>
</evidence>
<gene>
    <name evidence="8 11" type="primary">glgA</name>
    <name evidence="11" type="ORF">T190115A13A_10429</name>
</gene>
<evidence type="ECO:0000313" key="11">
    <source>
        <dbReference type="EMBL" id="CAL2106273.1"/>
    </source>
</evidence>
<sequence>MKILHTSFECYPIAKVGGLADVVGALPKYQHDLNTSPTVVMPFYKNTFVKKQKLEVISNGKIDINGQQSDYTILKVTTKNKPYELYLIQIENLLDTEEVYGYEDETNRCLGFQLALLDWIINNELSFDVIHCHDHHTSLIPFFINYCNNYKELENTPTVLTIHNAQYQGHFSHDKLDTLPPFDFKDVGILDWYGAINPLAAGIKCASKVNTVSPSYMEELKENANGLEGLLRSESEKCTGILNGIDTSVWNPETDNMLVKNYKQSNVISGKRANKKVLCDKYGLNIDYPLFGFIGRLVGEKSADLLPEVIQQALQEHPKINILVLGSGHEEIEKQLIDLKEEFKGNFNTHIGYDEKLAHLVYAGADFLLMPSRVEPCGLNQMYSLQYGTIPIVRRTGGLKDTVVDIGDNGFGICHDQASVWDICYSIKRAIALYHDKDAFRKIQKRIMKIDHSWTKSAQEYIELYKSI</sequence>
<evidence type="ECO:0000256" key="4">
    <source>
        <dbReference type="ARBA" id="ARBA00010281"/>
    </source>
</evidence>
<comment type="function">
    <text evidence="2 8">Synthesizes alpha-1,4-glucan chains using ADP-glucose.</text>
</comment>
<comment type="similarity">
    <text evidence="4 8">Belongs to the glycosyltransferase 1 family. Bacterial/plant glycogen synthase subfamily.</text>
</comment>
<protein>
    <recommendedName>
        <fullName evidence="8">Glycogen synthase</fullName>
        <ecNumber evidence="8">2.4.1.21</ecNumber>
    </recommendedName>
    <alternativeName>
        <fullName evidence="8">Starch [bacterial glycogen] synthase</fullName>
    </alternativeName>
</protein>
<dbReference type="EMBL" id="CAXJRC010000011">
    <property type="protein sequence ID" value="CAL2106273.1"/>
    <property type="molecule type" value="Genomic_DNA"/>
</dbReference>
<dbReference type="SUPFAM" id="SSF53756">
    <property type="entry name" value="UDP-Glycosyltransferase/glycogen phosphorylase"/>
    <property type="match status" value="1"/>
</dbReference>
<comment type="caution">
    <text evidence="11">The sequence shown here is derived from an EMBL/GenBank/DDBJ whole genome shotgun (WGS) entry which is preliminary data.</text>
</comment>
<dbReference type="PANTHER" id="PTHR45825">
    <property type="entry name" value="GRANULE-BOUND STARCH SYNTHASE 1, CHLOROPLASTIC/AMYLOPLASTIC"/>
    <property type="match status" value="1"/>
</dbReference>
<evidence type="ECO:0000256" key="2">
    <source>
        <dbReference type="ARBA" id="ARBA00002764"/>
    </source>
</evidence>
<reference evidence="11 12" key="1">
    <citation type="submission" date="2024-05" db="EMBL/GenBank/DDBJ databases">
        <authorList>
            <person name="Duchaud E."/>
        </authorList>
    </citation>
    <scope>NUCLEOTIDE SEQUENCE [LARGE SCALE GENOMIC DNA]</scope>
    <source>
        <strain evidence="11">Ena-SAMPLE-TAB-13-05-2024-13:56:06:370-140305</strain>
    </source>
</reference>
<keyword evidence="12" id="KW-1185">Reference proteome</keyword>
<dbReference type="GO" id="GO:0009011">
    <property type="term" value="F:alpha-1,4-glucan glucosyltransferase (ADP-glucose donor) activity"/>
    <property type="evidence" value="ECO:0007669"/>
    <property type="project" value="UniProtKB-EC"/>
</dbReference>
<dbReference type="Gene3D" id="3.40.50.2000">
    <property type="entry name" value="Glycogen Phosphorylase B"/>
    <property type="match status" value="2"/>
</dbReference>
<keyword evidence="7 8" id="KW-0320">Glycogen biosynthesis</keyword>
<evidence type="ECO:0000259" key="10">
    <source>
        <dbReference type="Pfam" id="PF08323"/>
    </source>
</evidence>
<dbReference type="NCBIfam" id="TIGR02095">
    <property type="entry name" value="glgA"/>
    <property type="match status" value="1"/>
</dbReference>
<dbReference type="InterPro" id="IPR013534">
    <property type="entry name" value="Starch_synth_cat_dom"/>
</dbReference>
<evidence type="ECO:0000256" key="5">
    <source>
        <dbReference type="ARBA" id="ARBA00022676"/>
    </source>
</evidence>
<proteinExistence type="inferred from homology"/>
<dbReference type="Proteomes" id="UP001497602">
    <property type="component" value="Unassembled WGS sequence"/>
</dbReference>
<comment type="catalytic activity">
    <reaction evidence="1 8">
        <text>[(1-&gt;4)-alpha-D-glucosyl](n) + ADP-alpha-D-glucose = [(1-&gt;4)-alpha-D-glucosyl](n+1) + ADP + H(+)</text>
        <dbReference type="Rhea" id="RHEA:18189"/>
        <dbReference type="Rhea" id="RHEA-COMP:9584"/>
        <dbReference type="Rhea" id="RHEA-COMP:9587"/>
        <dbReference type="ChEBI" id="CHEBI:15378"/>
        <dbReference type="ChEBI" id="CHEBI:15444"/>
        <dbReference type="ChEBI" id="CHEBI:57498"/>
        <dbReference type="ChEBI" id="CHEBI:456216"/>
        <dbReference type="EC" id="2.4.1.21"/>
    </reaction>
</comment>
<evidence type="ECO:0000313" key="12">
    <source>
        <dbReference type="Proteomes" id="UP001497602"/>
    </source>
</evidence>
<dbReference type="Pfam" id="PF08323">
    <property type="entry name" value="Glyco_transf_5"/>
    <property type="match status" value="1"/>
</dbReference>
<evidence type="ECO:0000256" key="3">
    <source>
        <dbReference type="ARBA" id="ARBA00004964"/>
    </source>
</evidence>
<keyword evidence="5 8" id="KW-0328">Glycosyltransferase</keyword>
<evidence type="ECO:0000256" key="6">
    <source>
        <dbReference type="ARBA" id="ARBA00022679"/>
    </source>
</evidence>
<feature type="domain" description="Glycosyl transferase family 1" evidence="9">
    <location>
        <begin position="281"/>
        <end position="411"/>
    </location>
</feature>
<dbReference type="HAMAP" id="MF_00484">
    <property type="entry name" value="Glycogen_synth"/>
    <property type="match status" value="1"/>
</dbReference>
<evidence type="ECO:0000256" key="7">
    <source>
        <dbReference type="ARBA" id="ARBA00023056"/>
    </source>
</evidence>
<name>A0ABP1F9A7_9FLAO</name>
<dbReference type="EC" id="2.4.1.21" evidence="8"/>
<evidence type="ECO:0000256" key="8">
    <source>
        <dbReference type="HAMAP-Rule" id="MF_00484"/>
    </source>
</evidence>
<dbReference type="CDD" id="cd03791">
    <property type="entry name" value="GT5_Glycogen_synthase_DULL1-like"/>
    <property type="match status" value="1"/>
</dbReference>
<keyword evidence="6 8" id="KW-0808">Transferase</keyword>
<accession>A0ABP1F9A7</accession>
<dbReference type="PANTHER" id="PTHR45825:SF11">
    <property type="entry name" value="ALPHA AMYLASE DOMAIN-CONTAINING PROTEIN"/>
    <property type="match status" value="1"/>
</dbReference>
<dbReference type="InterPro" id="IPR001296">
    <property type="entry name" value="Glyco_trans_1"/>
</dbReference>
<comment type="pathway">
    <text evidence="3 8">Glycan biosynthesis; glycogen biosynthesis.</text>
</comment>